<evidence type="ECO:0000313" key="3">
    <source>
        <dbReference type="Proteomes" id="UP000772434"/>
    </source>
</evidence>
<keyword evidence="3" id="KW-1185">Reference proteome</keyword>
<accession>A0A9P5PEY4</accession>
<proteinExistence type="predicted"/>
<protein>
    <submittedName>
        <fullName evidence="2">Uncharacterized protein</fullName>
    </submittedName>
</protein>
<gene>
    <name evidence="2" type="ORF">BDP27DRAFT_1427751</name>
</gene>
<name>A0A9P5PEY4_9AGAR</name>
<feature type="region of interest" description="Disordered" evidence="1">
    <location>
        <begin position="1"/>
        <end position="130"/>
    </location>
</feature>
<feature type="compositionally biased region" description="Polar residues" evidence="1">
    <location>
        <begin position="1"/>
        <end position="17"/>
    </location>
</feature>
<evidence type="ECO:0000256" key="1">
    <source>
        <dbReference type="SAM" id="MobiDB-lite"/>
    </source>
</evidence>
<evidence type="ECO:0000313" key="2">
    <source>
        <dbReference type="EMBL" id="KAF9062618.1"/>
    </source>
</evidence>
<dbReference type="AlphaFoldDB" id="A0A9P5PEY4"/>
<comment type="caution">
    <text evidence="2">The sequence shown here is derived from an EMBL/GenBank/DDBJ whole genome shotgun (WGS) entry which is preliminary data.</text>
</comment>
<organism evidence="2 3">
    <name type="scientific">Rhodocollybia butyracea</name>
    <dbReference type="NCBI Taxonomy" id="206335"/>
    <lineage>
        <taxon>Eukaryota</taxon>
        <taxon>Fungi</taxon>
        <taxon>Dikarya</taxon>
        <taxon>Basidiomycota</taxon>
        <taxon>Agaricomycotina</taxon>
        <taxon>Agaricomycetes</taxon>
        <taxon>Agaricomycetidae</taxon>
        <taxon>Agaricales</taxon>
        <taxon>Marasmiineae</taxon>
        <taxon>Omphalotaceae</taxon>
        <taxon>Rhodocollybia</taxon>
    </lineage>
</organism>
<reference evidence="2" key="1">
    <citation type="submission" date="2020-11" db="EMBL/GenBank/DDBJ databases">
        <authorList>
            <consortium name="DOE Joint Genome Institute"/>
            <person name="Ahrendt S."/>
            <person name="Riley R."/>
            <person name="Andreopoulos W."/>
            <person name="Labutti K."/>
            <person name="Pangilinan J."/>
            <person name="Ruiz-Duenas F.J."/>
            <person name="Barrasa J.M."/>
            <person name="Sanchez-Garcia M."/>
            <person name="Camarero S."/>
            <person name="Miyauchi S."/>
            <person name="Serrano A."/>
            <person name="Linde D."/>
            <person name="Babiker R."/>
            <person name="Drula E."/>
            <person name="Ayuso-Fernandez I."/>
            <person name="Pacheco R."/>
            <person name="Padilla G."/>
            <person name="Ferreira P."/>
            <person name="Barriuso J."/>
            <person name="Kellner H."/>
            <person name="Castanera R."/>
            <person name="Alfaro M."/>
            <person name="Ramirez L."/>
            <person name="Pisabarro A.G."/>
            <person name="Kuo A."/>
            <person name="Tritt A."/>
            <person name="Lipzen A."/>
            <person name="He G."/>
            <person name="Yan M."/>
            <person name="Ng V."/>
            <person name="Cullen D."/>
            <person name="Martin F."/>
            <person name="Rosso M.-N."/>
            <person name="Henrissat B."/>
            <person name="Hibbett D."/>
            <person name="Martinez A.T."/>
            <person name="Grigoriev I.V."/>
        </authorList>
    </citation>
    <scope>NUCLEOTIDE SEQUENCE</scope>
    <source>
        <strain evidence="2">AH 40177</strain>
    </source>
</reference>
<sequence length="191" mass="20611">MPKNILTTSTSKSTPAAQTKKCPASDQPKCNSSAPASKPKKSHHAAPPSEADVVLVQKAKHKVPEEASSDEATGNADEEYDTPCPKKPVKKRAKKKAKAVDEADSAGEDLNWVEQQDPLPNVAEPSDAPAKGTLEWHKWNLHQFISTKQLEGSVLQALLEMSTSPSLHKYSQDPFPTGQAQVTSQTFAIFG</sequence>
<dbReference type="EMBL" id="JADNRY010000167">
    <property type="protein sequence ID" value="KAF9062618.1"/>
    <property type="molecule type" value="Genomic_DNA"/>
</dbReference>
<dbReference type="Proteomes" id="UP000772434">
    <property type="component" value="Unassembled WGS sequence"/>
</dbReference>
<feature type="compositionally biased region" description="Basic residues" evidence="1">
    <location>
        <begin position="87"/>
        <end position="97"/>
    </location>
</feature>